<evidence type="ECO:0000313" key="1">
    <source>
        <dbReference type="EMBL" id="MDV4343228.1"/>
    </source>
</evidence>
<sequence length="125" mass="13621">MSSDRDRPLGNPVGKVIVILAVLGIIVTRGKEISSSVGALAAGTPEDYCYRNTGYAFIETTVPSIPTDAGGEYRERSSIEVEPEGLRRCGRGLIRGFWREHADAAGWNTIRGVRRERIRMGVTGT</sequence>
<proteinExistence type="predicted"/>
<comment type="caution">
    <text evidence="1">The sequence shown here is derived from an EMBL/GenBank/DDBJ whole genome shotgun (WGS) entry which is preliminary data.</text>
</comment>
<dbReference type="Proteomes" id="UP001273768">
    <property type="component" value="Unassembled WGS sequence"/>
</dbReference>
<evidence type="ECO:0000313" key="2">
    <source>
        <dbReference type="Proteomes" id="UP001273768"/>
    </source>
</evidence>
<reference evidence="1 2" key="1">
    <citation type="submission" date="2020-05" db="EMBL/GenBank/DDBJ databases">
        <title>Isolation and characterization of methanoarchaea from a cold seep at offshore SW Taiwan.</title>
        <authorList>
            <person name="Chen Y.-W."/>
            <person name="Chen S.-C."/>
            <person name="Lai M.-C."/>
        </authorList>
    </citation>
    <scope>NUCLEOTIDE SEQUENCE [LARGE SCALE GENOMIC DNA]</scope>
    <source>
        <strain evidence="1 2">YWC-01</strain>
    </source>
</reference>
<accession>A0ABU3Z346</accession>
<keyword evidence="2" id="KW-1185">Reference proteome</keyword>
<protein>
    <submittedName>
        <fullName evidence="1">Uncharacterized protein</fullName>
    </submittedName>
</protein>
<dbReference type="RefSeq" id="WP_317296414.1">
    <property type="nucleotide sequence ID" value="NZ_JABFFQ010000006.1"/>
</dbReference>
<organism evidence="1 2">
    <name type="scientific">Methanoculleus nereidis</name>
    <dbReference type="NCBI Taxonomy" id="2735141"/>
    <lineage>
        <taxon>Archaea</taxon>
        <taxon>Methanobacteriati</taxon>
        <taxon>Methanobacteriota</taxon>
        <taxon>Stenosarchaea group</taxon>
        <taxon>Methanomicrobia</taxon>
        <taxon>Methanomicrobiales</taxon>
        <taxon>Methanomicrobiaceae</taxon>
        <taxon>Methanoculleus</taxon>
    </lineage>
</organism>
<name>A0ABU3Z346_9EURY</name>
<gene>
    <name evidence="1" type="ORF">HL657_08625</name>
</gene>
<dbReference type="EMBL" id="JABFFQ010000006">
    <property type="protein sequence ID" value="MDV4343228.1"/>
    <property type="molecule type" value="Genomic_DNA"/>
</dbReference>